<dbReference type="Proteomes" id="UP000223913">
    <property type="component" value="Unassembled WGS sequence"/>
</dbReference>
<dbReference type="RefSeq" id="WP_099148997.1">
    <property type="nucleotide sequence ID" value="NZ_PDUD01000009.1"/>
</dbReference>
<comment type="caution">
    <text evidence="1">The sequence shown here is derived from an EMBL/GenBank/DDBJ whole genome shotgun (WGS) entry which is preliminary data.</text>
</comment>
<dbReference type="OrthoDB" id="1491687at2"/>
<dbReference type="EMBL" id="PDUD01000009">
    <property type="protein sequence ID" value="PHN07547.1"/>
    <property type="molecule type" value="Genomic_DNA"/>
</dbReference>
<gene>
    <name evidence="1" type="ORF">CRP01_05445</name>
</gene>
<organism evidence="1 2">
    <name type="scientific">Flavilitoribacter nigricans (strain ATCC 23147 / DSM 23189 / NBRC 102662 / NCIMB 1420 / SS-2)</name>
    <name type="common">Lewinella nigricans</name>
    <dbReference type="NCBI Taxonomy" id="1122177"/>
    <lineage>
        <taxon>Bacteria</taxon>
        <taxon>Pseudomonadati</taxon>
        <taxon>Bacteroidota</taxon>
        <taxon>Saprospiria</taxon>
        <taxon>Saprospirales</taxon>
        <taxon>Lewinellaceae</taxon>
        <taxon>Flavilitoribacter</taxon>
    </lineage>
</organism>
<accession>A0A2D0NGE7</accession>
<protein>
    <submittedName>
        <fullName evidence="1">Uncharacterized protein</fullName>
    </submittedName>
</protein>
<evidence type="ECO:0000313" key="1">
    <source>
        <dbReference type="EMBL" id="PHN07547.1"/>
    </source>
</evidence>
<keyword evidence="2" id="KW-1185">Reference proteome</keyword>
<reference evidence="1 2" key="1">
    <citation type="submission" date="2017-10" db="EMBL/GenBank/DDBJ databases">
        <title>The draft genome sequence of Lewinella nigricans NBRC 102662.</title>
        <authorList>
            <person name="Wang K."/>
        </authorList>
    </citation>
    <scope>NUCLEOTIDE SEQUENCE [LARGE SCALE GENOMIC DNA]</scope>
    <source>
        <strain evidence="1 2">NBRC 102662</strain>
    </source>
</reference>
<name>A0A2D0NGE7_FLAN2</name>
<dbReference type="AlphaFoldDB" id="A0A2D0NGE7"/>
<proteinExistence type="predicted"/>
<evidence type="ECO:0000313" key="2">
    <source>
        <dbReference type="Proteomes" id="UP000223913"/>
    </source>
</evidence>
<sequence>MAFLTILLLLITVGGLGLLFTVLTKFSPGEKRIREELKRMQSDMDQWVDELVPIDRKELELFSLTQIKNSITKRFTTSGKGIYTTIFEEPIVAYSYKKYLGKNAHGLLYCRTAEHEYAYWIRPKGVQVVIDNKLVGTYNKENGVLYSAESKKMLARINREDKKIAPVVVGEREVASMVKALPAAKDDISTRAFQFVREDLTQEEEMLLLSVSLLEMVKETVGE</sequence>